<name>A0A5J4X6L1_9EUKA</name>
<evidence type="ECO:0000313" key="2">
    <source>
        <dbReference type="EMBL" id="KAA6402818.1"/>
    </source>
</evidence>
<dbReference type="EMBL" id="SNRW01000180">
    <property type="protein sequence ID" value="KAA6402818.1"/>
    <property type="molecule type" value="Genomic_DNA"/>
</dbReference>
<evidence type="ECO:0000313" key="3">
    <source>
        <dbReference type="Proteomes" id="UP000324800"/>
    </source>
</evidence>
<reference evidence="2 3" key="1">
    <citation type="submission" date="2019-03" db="EMBL/GenBank/DDBJ databases">
        <title>Single cell metagenomics reveals metabolic interactions within the superorganism composed of flagellate Streblomastix strix and complex community of Bacteroidetes bacteria on its surface.</title>
        <authorList>
            <person name="Treitli S.C."/>
            <person name="Kolisko M."/>
            <person name="Husnik F."/>
            <person name="Keeling P."/>
            <person name="Hampl V."/>
        </authorList>
    </citation>
    <scope>NUCLEOTIDE SEQUENCE [LARGE SCALE GENOMIC DNA]</scope>
    <source>
        <strain evidence="2">ST1C</strain>
    </source>
</reference>
<accession>A0A5J4X6L1</accession>
<feature type="region of interest" description="Disordered" evidence="1">
    <location>
        <begin position="300"/>
        <end position="321"/>
    </location>
</feature>
<evidence type="ECO:0000256" key="1">
    <source>
        <dbReference type="SAM" id="MobiDB-lite"/>
    </source>
</evidence>
<sequence>MVHVLTNRQQQIHYSWGELSDTEPGEGDDKIYGHATTKENCSVSYGSIVEQGRELLTRFLYKLNMSGETIKTVIEGQKFNTQKKYLLTMEIRNEQSHRQQNITHQQLTQCNLSYLVTEQVSATAQKLNTHAISNHKISIPRYMCILDFEKLQDHCMNRPKSNLLSDEELQVKLASLQMSLCIARMEEMANIEISVSLINEKQKSAKVCIPPKQPRQRQRNDLRRTDDARKCPTETFFVQLAKLCLHFKLGQGYFILLFGPKIWVNLIKYTLELALKNSFINLEYKTQLRTLQDTLHPQNQLRKDSIGEQQSSSLITHKIRR</sequence>
<comment type="caution">
    <text evidence="2">The sequence shown here is derived from an EMBL/GenBank/DDBJ whole genome shotgun (WGS) entry which is preliminary data.</text>
</comment>
<organism evidence="2 3">
    <name type="scientific">Streblomastix strix</name>
    <dbReference type="NCBI Taxonomy" id="222440"/>
    <lineage>
        <taxon>Eukaryota</taxon>
        <taxon>Metamonada</taxon>
        <taxon>Preaxostyla</taxon>
        <taxon>Oxymonadida</taxon>
        <taxon>Streblomastigidae</taxon>
        <taxon>Streblomastix</taxon>
    </lineage>
</organism>
<dbReference type="AlphaFoldDB" id="A0A5J4X6L1"/>
<protein>
    <submittedName>
        <fullName evidence="2">Uncharacterized protein</fullName>
    </submittedName>
</protein>
<gene>
    <name evidence="2" type="ORF">EZS28_001658</name>
</gene>
<dbReference type="Proteomes" id="UP000324800">
    <property type="component" value="Unassembled WGS sequence"/>
</dbReference>
<proteinExistence type="predicted"/>